<sequence length="230" mass="25019">MDSTTQRKIELQSPEDLSYLIANVRRAAAESIDAAFPPVEGADGQEDELRVRIEQMVNDYITQTFTLASKNISINGLPVNPSHHHLSLSPSSSSSPTQEPQIQYEPFDARLREKMESLAREEEDLLRSIAQLKRRVPSTTAAAFASASRAGIQADEAALANARERVESEAAAASGAKALEGVGPLDRQAEVEKRYRATVETLVGLKKDMPATVAKMERARVAAGYVATEL</sequence>
<proteinExistence type="predicted"/>
<keyword evidence="2" id="KW-1185">Reference proteome</keyword>
<evidence type="ECO:0000313" key="1">
    <source>
        <dbReference type="EMBL" id="KAK1753094.1"/>
    </source>
</evidence>
<dbReference type="GO" id="GO:0000444">
    <property type="term" value="C:MIS12/MIND type complex"/>
    <property type="evidence" value="ECO:0007669"/>
    <property type="project" value="TreeGrafter"/>
</dbReference>
<protein>
    <recommendedName>
        <fullName evidence="3">Kinetochore protein mis14</fullName>
    </recommendedName>
</protein>
<dbReference type="PANTHER" id="PTHR31749:SF3">
    <property type="entry name" value="KINETOCHORE-ASSOCIATED PROTEIN NSL1 HOMOLOG"/>
    <property type="match status" value="1"/>
</dbReference>
<comment type="caution">
    <text evidence="1">The sequence shown here is derived from an EMBL/GenBank/DDBJ whole genome shotgun (WGS) entry which is preliminary data.</text>
</comment>
<dbReference type="Pfam" id="PF08641">
    <property type="entry name" value="Mis14"/>
    <property type="match status" value="1"/>
</dbReference>
<dbReference type="Proteomes" id="UP001239445">
    <property type="component" value="Unassembled WGS sequence"/>
</dbReference>
<reference evidence="1" key="1">
    <citation type="submission" date="2023-06" db="EMBL/GenBank/DDBJ databases">
        <title>Genome-scale phylogeny and comparative genomics of the fungal order Sordariales.</title>
        <authorList>
            <consortium name="Lawrence Berkeley National Laboratory"/>
            <person name="Hensen N."/>
            <person name="Bonometti L."/>
            <person name="Westerberg I."/>
            <person name="Brannstrom I.O."/>
            <person name="Guillou S."/>
            <person name="Cros-Aarteil S."/>
            <person name="Calhoun S."/>
            <person name="Haridas S."/>
            <person name="Kuo A."/>
            <person name="Mondo S."/>
            <person name="Pangilinan J."/>
            <person name="Riley R."/>
            <person name="Labutti K."/>
            <person name="Andreopoulos B."/>
            <person name="Lipzen A."/>
            <person name="Chen C."/>
            <person name="Yanf M."/>
            <person name="Daum C."/>
            <person name="Ng V."/>
            <person name="Clum A."/>
            <person name="Steindorff A."/>
            <person name="Ohm R."/>
            <person name="Martin F."/>
            <person name="Silar P."/>
            <person name="Natvig D."/>
            <person name="Lalanne C."/>
            <person name="Gautier V."/>
            <person name="Ament-Velasquez S.L."/>
            <person name="Kruys A."/>
            <person name="Hutchinson M.I."/>
            <person name="Powell A.J."/>
            <person name="Barry K."/>
            <person name="Miller A.N."/>
            <person name="Grigoriev I.V."/>
            <person name="Debuchy R."/>
            <person name="Gladieux P."/>
            <person name="Thoren M.H."/>
            <person name="Johannesson H."/>
        </authorList>
    </citation>
    <scope>NUCLEOTIDE SEQUENCE</scope>
    <source>
        <strain evidence="1">PSN4</strain>
    </source>
</reference>
<evidence type="ECO:0000313" key="2">
    <source>
        <dbReference type="Proteomes" id="UP001239445"/>
    </source>
</evidence>
<dbReference type="PANTHER" id="PTHR31749">
    <property type="entry name" value="KINETOCHORE-ASSOCIATED PROTEIN NSL1 HOMOLOG"/>
    <property type="match status" value="1"/>
</dbReference>
<gene>
    <name evidence="1" type="ORF">QBC47DRAFT_327009</name>
</gene>
<evidence type="ECO:0008006" key="3">
    <source>
        <dbReference type="Google" id="ProtNLM"/>
    </source>
</evidence>
<dbReference type="EMBL" id="MU839838">
    <property type="protein sequence ID" value="KAK1753094.1"/>
    <property type="molecule type" value="Genomic_DNA"/>
</dbReference>
<dbReference type="AlphaFoldDB" id="A0AAJ0B992"/>
<dbReference type="InterPro" id="IPR013950">
    <property type="entry name" value="Mis14/Nsl1"/>
</dbReference>
<name>A0AAJ0B992_9PEZI</name>
<accession>A0AAJ0B992</accession>
<organism evidence="1 2">
    <name type="scientific">Echria macrotheca</name>
    <dbReference type="NCBI Taxonomy" id="438768"/>
    <lineage>
        <taxon>Eukaryota</taxon>
        <taxon>Fungi</taxon>
        <taxon>Dikarya</taxon>
        <taxon>Ascomycota</taxon>
        <taxon>Pezizomycotina</taxon>
        <taxon>Sordariomycetes</taxon>
        <taxon>Sordariomycetidae</taxon>
        <taxon>Sordariales</taxon>
        <taxon>Schizotheciaceae</taxon>
        <taxon>Echria</taxon>
    </lineage>
</organism>
<dbReference type="GO" id="GO:0000070">
    <property type="term" value="P:mitotic sister chromatid segregation"/>
    <property type="evidence" value="ECO:0007669"/>
    <property type="project" value="InterPro"/>
</dbReference>